<name>A0A644ZDB9_9ZZZZ</name>
<evidence type="ECO:0000313" key="1">
    <source>
        <dbReference type="EMBL" id="MPM37891.1"/>
    </source>
</evidence>
<comment type="caution">
    <text evidence="1">The sequence shown here is derived from an EMBL/GenBank/DDBJ whole genome shotgun (WGS) entry which is preliminary data.</text>
</comment>
<dbReference type="AlphaFoldDB" id="A0A644ZDB9"/>
<sequence>MPDVQVILQTDADIAPEHHGGGCDIKLIFSCGGTGPHKAPFSQYFVGGVHKEQQIVHSGGDASHHACNELKVNGSFQHPFFHKVSNVINHTYLVYLKLRFRAIFSHNADIVLDVLEGVGERHPIGVLYKGNLPIELWLFDFVRDWGEAEIDRSGIAGGQLGFTVRNGCQALLAGHADSTASGNADDDIASGANSLANLQHESRVSGGLACLGVPGVDMNDCRSGVVGGYRFVNNLFGSNGQILGHAGNVYCSGDRSSNNDLFAHVSFLLMT</sequence>
<gene>
    <name evidence="1" type="ORF">SDC9_84511</name>
</gene>
<proteinExistence type="predicted"/>
<reference evidence="1" key="1">
    <citation type="submission" date="2019-08" db="EMBL/GenBank/DDBJ databases">
        <authorList>
            <person name="Kucharzyk K."/>
            <person name="Murdoch R.W."/>
            <person name="Higgins S."/>
            <person name="Loffler F."/>
        </authorList>
    </citation>
    <scope>NUCLEOTIDE SEQUENCE</scope>
</reference>
<accession>A0A644ZDB9</accession>
<organism evidence="1">
    <name type="scientific">bioreactor metagenome</name>
    <dbReference type="NCBI Taxonomy" id="1076179"/>
    <lineage>
        <taxon>unclassified sequences</taxon>
        <taxon>metagenomes</taxon>
        <taxon>ecological metagenomes</taxon>
    </lineage>
</organism>
<dbReference type="EMBL" id="VSSQ01008101">
    <property type="protein sequence ID" value="MPM37891.1"/>
    <property type="molecule type" value="Genomic_DNA"/>
</dbReference>
<protein>
    <submittedName>
        <fullName evidence="1">Uncharacterized protein</fullName>
    </submittedName>
</protein>